<gene>
    <name evidence="5" type="ORF">E4L98_17580</name>
</gene>
<dbReference type="EMBL" id="SPVG01000180">
    <property type="protein sequence ID" value="TFW18660.1"/>
    <property type="molecule type" value="Genomic_DNA"/>
</dbReference>
<dbReference type="PANTHER" id="PTHR46796">
    <property type="entry name" value="HTH-TYPE TRANSCRIPTIONAL ACTIVATOR RHAS-RELATED"/>
    <property type="match status" value="1"/>
</dbReference>
<dbReference type="SUPFAM" id="SSF46689">
    <property type="entry name" value="Homeodomain-like"/>
    <property type="match status" value="2"/>
</dbReference>
<keyword evidence="2" id="KW-0238">DNA-binding</keyword>
<dbReference type="InterPro" id="IPR032783">
    <property type="entry name" value="AraC_lig"/>
</dbReference>
<dbReference type="Gene3D" id="1.10.10.60">
    <property type="entry name" value="Homeodomain-like"/>
    <property type="match status" value="1"/>
</dbReference>
<dbReference type="RefSeq" id="WP_135202843.1">
    <property type="nucleotide sequence ID" value="NZ_SPVG01000180.1"/>
</dbReference>
<protein>
    <submittedName>
        <fullName evidence="5">AraC family transcriptional regulator</fullName>
    </submittedName>
</protein>
<keyword evidence="3" id="KW-0804">Transcription</keyword>
<proteinExistence type="predicted"/>
<dbReference type="AlphaFoldDB" id="A0A4Y9S9U1"/>
<dbReference type="PANTHER" id="PTHR46796:SF7">
    <property type="entry name" value="ARAC FAMILY TRANSCRIPTIONAL REGULATOR"/>
    <property type="match status" value="1"/>
</dbReference>
<evidence type="ECO:0000313" key="6">
    <source>
        <dbReference type="Proteomes" id="UP000297729"/>
    </source>
</evidence>
<dbReference type="SMART" id="SM00342">
    <property type="entry name" value="HTH_ARAC"/>
    <property type="match status" value="1"/>
</dbReference>
<evidence type="ECO:0000256" key="1">
    <source>
        <dbReference type="ARBA" id="ARBA00023015"/>
    </source>
</evidence>
<keyword evidence="1" id="KW-0805">Transcription regulation</keyword>
<reference evidence="5 6" key="1">
    <citation type="submission" date="2019-03" db="EMBL/GenBank/DDBJ databases">
        <title>Draft Genome Sequence of Duganella callidus sp. nov., a Novel Duganella Species Isolated from Cultivated Soil.</title>
        <authorList>
            <person name="Raths R."/>
            <person name="Peta V."/>
            <person name="Bucking H."/>
        </authorList>
    </citation>
    <scope>NUCLEOTIDE SEQUENCE [LARGE SCALE GENOMIC DNA]</scope>
    <source>
        <strain evidence="5 6">DN04</strain>
    </source>
</reference>
<evidence type="ECO:0000256" key="2">
    <source>
        <dbReference type="ARBA" id="ARBA00023125"/>
    </source>
</evidence>
<dbReference type="GO" id="GO:0003700">
    <property type="term" value="F:DNA-binding transcription factor activity"/>
    <property type="evidence" value="ECO:0007669"/>
    <property type="project" value="InterPro"/>
</dbReference>
<organism evidence="5 6">
    <name type="scientific">Duganella callida</name>
    <dbReference type="NCBI Taxonomy" id="2561932"/>
    <lineage>
        <taxon>Bacteria</taxon>
        <taxon>Pseudomonadati</taxon>
        <taxon>Pseudomonadota</taxon>
        <taxon>Betaproteobacteria</taxon>
        <taxon>Burkholderiales</taxon>
        <taxon>Oxalobacteraceae</taxon>
        <taxon>Telluria group</taxon>
        <taxon>Duganella</taxon>
    </lineage>
</organism>
<dbReference type="GO" id="GO:0043565">
    <property type="term" value="F:sequence-specific DNA binding"/>
    <property type="evidence" value="ECO:0007669"/>
    <property type="project" value="InterPro"/>
</dbReference>
<dbReference type="PROSITE" id="PS01124">
    <property type="entry name" value="HTH_ARAC_FAMILY_2"/>
    <property type="match status" value="1"/>
</dbReference>
<evidence type="ECO:0000313" key="5">
    <source>
        <dbReference type="EMBL" id="TFW18660.1"/>
    </source>
</evidence>
<dbReference type="InterPro" id="IPR018060">
    <property type="entry name" value="HTH_AraC"/>
</dbReference>
<dbReference type="Pfam" id="PF12833">
    <property type="entry name" value="HTH_18"/>
    <property type="match status" value="1"/>
</dbReference>
<evidence type="ECO:0000256" key="3">
    <source>
        <dbReference type="ARBA" id="ARBA00023163"/>
    </source>
</evidence>
<dbReference type="Proteomes" id="UP000297729">
    <property type="component" value="Unassembled WGS sequence"/>
</dbReference>
<comment type="caution">
    <text evidence="5">The sequence shown here is derived from an EMBL/GenBank/DDBJ whole genome shotgun (WGS) entry which is preliminary data.</text>
</comment>
<dbReference type="InterPro" id="IPR050204">
    <property type="entry name" value="AraC_XylS_family_regulators"/>
</dbReference>
<dbReference type="InterPro" id="IPR009057">
    <property type="entry name" value="Homeodomain-like_sf"/>
</dbReference>
<feature type="domain" description="HTH araC/xylS-type" evidence="4">
    <location>
        <begin position="202"/>
        <end position="303"/>
    </location>
</feature>
<keyword evidence="6" id="KW-1185">Reference proteome</keyword>
<accession>A0A4Y9S9U1</accession>
<dbReference type="OrthoDB" id="9789899at2"/>
<dbReference type="Pfam" id="PF12852">
    <property type="entry name" value="Cupin_6"/>
    <property type="match status" value="1"/>
</dbReference>
<name>A0A4Y9S9U1_9BURK</name>
<sequence length="307" mass="33072">MSTIDWLTRLLELSPVSGYLQVRCLYGAPWRVVYEDSGPGEIPYHIVMEGRAAVDDPAGGPPEILYAGDVILLPHGSAHRLHDGSGKKPAAVRNREASNLTVSENVGSGARLDMLCGCFILPQHADRLMRAYLPELLIVRGGDSAGQLAGLVALIRHESDSGNLGGQAMLKALSSALFALVMRLASEAQNAPVGLMALAASPRLAPALEAMMREPSGDWTLPRLAQLCNMSRATMARQFQEKLGRSANSFLTDIRMSLATSELRRPGGTTERVAELVGYQSTAAFKRVFKAQTGYTPAAWRRSSISE</sequence>
<evidence type="ECO:0000259" key="4">
    <source>
        <dbReference type="PROSITE" id="PS01124"/>
    </source>
</evidence>